<dbReference type="Proteomes" id="UP000030747">
    <property type="component" value="Unassembled WGS sequence"/>
</dbReference>
<organism evidence="1 2">
    <name type="scientific">Eimeria tenella</name>
    <name type="common">Coccidian parasite</name>
    <dbReference type="NCBI Taxonomy" id="5802"/>
    <lineage>
        <taxon>Eukaryota</taxon>
        <taxon>Sar</taxon>
        <taxon>Alveolata</taxon>
        <taxon>Apicomplexa</taxon>
        <taxon>Conoidasida</taxon>
        <taxon>Coccidia</taxon>
        <taxon>Eucoccidiorida</taxon>
        <taxon>Eimeriorina</taxon>
        <taxon>Eimeriidae</taxon>
        <taxon>Eimeria</taxon>
    </lineage>
</organism>
<evidence type="ECO:0000313" key="2">
    <source>
        <dbReference type="Proteomes" id="UP000030747"/>
    </source>
</evidence>
<sequence>KQFFSAAQLEWKRNFMFRRILQQIPNGHFRHSLRTLPQTSHVS</sequence>
<gene>
    <name evidence="1" type="ORF">ETH_00031195</name>
</gene>
<dbReference type="GeneID" id="25255312"/>
<dbReference type="RefSeq" id="XP_013233888.1">
    <property type="nucleotide sequence ID" value="XM_013378434.1"/>
</dbReference>
<accession>U6L1R7</accession>
<dbReference type="VEuPathDB" id="ToxoDB:ETH_00031195"/>
<reference evidence="1" key="2">
    <citation type="submission" date="2013-10" db="EMBL/GenBank/DDBJ databases">
        <authorList>
            <person name="Aslett M."/>
        </authorList>
    </citation>
    <scope>NUCLEOTIDE SEQUENCE [LARGE SCALE GENOMIC DNA]</scope>
    <source>
        <strain evidence="1">Houghton</strain>
    </source>
</reference>
<protein>
    <submittedName>
        <fullName evidence="1">Uncharacterized protein</fullName>
    </submittedName>
</protein>
<dbReference type="AlphaFoldDB" id="U6L1R7"/>
<proteinExistence type="predicted"/>
<dbReference type="EMBL" id="HG675753">
    <property type="protein sequence ID" value="CDJ43138.1"/>
    <property type="molecule type" value="Genomic_DNA"/>
</dbReference>
<evidence type="ECO:0000313" key="1">
    <source>
        <dbReference type="EMBL" id="CDJ43138.1"/>
    </source>
</evidence>
<name>U6L1R7_EIMTE</name>
<feature type="non-terminal residue" evidence="1">
    <location>
        <position position="1"/>
    </location>
</feature>
<reference evidence="1" key="1">
    <citation type="submission" date="2013-10" db="EMBL/GenBank/DDBJ databases">
        <title>Genomic analysis of the causative agents of coccidiosis in chickens.</title>
        <authorList>
            <person name="Reid A.J."/>
            <person name="Blake D."/>
            <person name="Billington K."/>
            <person name="Browne H."/>
            <person name="Dunn M."/>
            <person name="Hung S."/>
            <person name="Kawahara F."/>
            <person name="Miranda-Saavedra D."/>
            <person name="Mourier T."/>
            <person name="Nagra H."/>
            <person name="Otto T.D."/>
            <person name="Rawlings N."/>
            <person name="Sanchez A."/>
            <person name="Sanders M."/>
            <person name="Subramaniam C."/>
            <person name="Tay Y."/>
            <person name="Dear P."/>
            <person name="Doerig C."/>
            <person name="Gruber A."/>
            <person name="Parkinson J."/>
            <person name="Shirley M."/>
            <person name="Wan K.L."/>
            <person name="Berriman M."/>
            <person name="Tomley F."/>
            <person name="Pain A."/>
        </authorList>
    </citation>
    <scope>NUCLEOTIDE SEQUENCE [LARGE SCALE GENOMIC DNA]</scope>
    <source>
        <strain evidence="1">Houghton</strain>
    </source>
</reference>
<keyword evidence="2" id="KW-1185">Reference proteome</keyword>